<protein>
    <recommendedName>
        <fullName evidence="4">CdvA-like coiled-coil domain-containing protein</fullName>
    </recommendedName>
</protein>
<evidence type="ECO:0008006" key="4">
    <source>
        <dbReference type="Google" id="ProtNLM"/>
    </source>
</evidence>
<name>A0A2R6BBC4_9ARCH</name>
<keyword evidence="1" id="KW-0175">Coiled coil</keyword>
<sequence length="216" mass="24559">SKHLGKLVKDEYGRIIGRVAGFANYLPESEAPSRSKPTATLIVETSYGFEEYDLSRVVTANENFVVVRSEIKAELVETREKILWLYTRIQALESETDSSSVEEPVLTAAHIQHKSRFNQLVSYIRPLLEQAQRRVDKLRLEIEILERGLVELNIAKSTGEIKHDEFEKWSKILKDGLTAAHVELSDLEAEMKVLSKIELEYRNVFKVEILSGESGG</sequence>
<gene>
    <name evidence="2" type="ORF">B9P99_00745</name>
</gene>
<dbReference type="Proteomes" id="UP000240838">
    <property type="component" value="Unassembled WGS sequence"/>
</dbReference>
<accession>A0A2R6BBC4</accession>
<proteinExistence type="predicted"/>
<evidence type="ECO:0000313" key="3">
    <source>
        <dbReference type="Proteomes" id="UP000240838"/>
    </source>
</evidence>
<reference evidence="2 3" key="1">
    <citation type="submission" date="2017-04" db="EMBL/GenBank/DDBJ databases">
        <title>Novel microbial lineages endemic to geothermal iron-oxide mats fill important gaps in the evolutionary history of Archaea.</title>
        <authorList>
            <person name="Jay Z.J."/>
            <person name="Beam J.P."/>
            <person name="Dlakic M."/>
            <person name="Rusch D.B."/>
            <person name="Kozubal M.A."/>
            <person name="Inskeep W.P."/>
        </authorList>
    </citation>
    <scope>NUCLEOTIDE SEQUENCE [LARGE SCALE GENOMIC DNA]</scope>
    <source>
        <strain evidence="2">OSP_B</strain>
    </source>
</reference>
<comment type="caution">
    <text evidence="2">The sequence shown here is derived from an EMBL/GenBank/DDBJ whole genome shotgun (WGS) entry which is preliminary data.</text>
</comment>
<evidence type="ECO:0000313" key="2">
    <source>
        <dbReference type="EMBL" id="PSN95896.1"/>
    </source>
</evidence>
<evidence type="ECO:0000256" key="1">
    <source>
        <dbReference type="SAM" id="Coils"/>
    </source>
</evidence>
<organism evidence="2 3">
    <name type="scientific">Candidatus Marsarchaeota G1 archaeon OSP_B</name>
    <dbReference type="NCBI Taxonomy" id="1978153"/>
    <lineage>
        <taxon>Archaea</taxon>
        <taxon>Candidatus Marsarchaeota</taxon>
        <taxon>Candidatus Marsarchaeota group 1</taxon>
    </lineage>
</organism>
<dbReference type="AlphaFoldDB" id="A0A2R6BBC4"/>
<feature type="non-terminal residue" evidence="2">
    <location>
        <position position="1"/>
    </location>
</feature>
<dbReference type="EMBL" id="NEXA01000015">
    <property type="protein sequence ID" value="PSN95896.1"/>
    <property type="molecule type" value="Genomic_DNA"/>
</dbReference>
<feature type="coiled-coil region" evidence="1">
    <location>
        <begin position="128"/>
        <end position="155"/>
    </location>
</feature>